<reference evidence="9 10" key="1">
    <citation type="journal article" date="2017" name="Nat. Ecol. Evol.">
        <title>Scallop genome provides insights into evolution of bilaterian karyotype and development.</title>
        <authorList>
            <person name="Wang S."/>
            <person name="Zhang J."/>
            <person name="Jiao W."/>
            <person name="Li J."/>
            <person name="Xun X."/>
            <person name="Sun Y."/>
            <person name="Guo X."/>
            <person name="Huan P."/>
            <person name="Dong B."/>
            <person name="Zhang L."/>
            <person name="Hu X."/>
            <person name="Sun X."/>
            <person name="Wang J."/>
            <person name="Zhao C."/>
            <person name="Wang Y."/>
            <person name="Wang D."/>
            <person name="Huang X."/>
            <person name="Wang R."/>
            <person name="Lv J."/>
            <person name="Li Y."/>
            <person name="Zhang Z."/>
            <person name="Liu B."/>
            <person name="Lu W."/>
            <person name="Hui Y."/>
            <person name="Liang J."/>
            <person name="Zhou Z."/>
            <person name="Hou R."/>
            <person name="Li X."/>
            <person name="Liu Y."/>
            <person name="Li H."/>
            <person name="Ning X."/>
            <person name="Lin Y."/>
            <person name="Zhao L."/>
            <person name="Xing Q."/>
            <person name="Dou J."/>
            <person name="Li Y."/>
            <person name="Mao J."/>
            <person name="Guo H."/>
            <person name="Dou H."/>
            <person name="Li T."/>
            <person name="Mu C."/>
            <person name="Jiang W."/>
            <person name="Fu Q."/>
            <person name="Fu X."/>
            <person name="Miao Y."/>
            <person name="Liu J."/>
            <person name="Yu Q."/>
            <person name="Li R."/>
            <person name="Liao H."/>
            <person name="Li X."/>
            <person name="Kong Y."/>
            <person name="Jiang Z."/>
            <person name="Chourrout D."/>
            <person name="Li R."/>
            <person name="Bao Z."/>
        </authorList>
    </citation>
    <scope>NUCLEOTIDE SEQUENCE [LARGE SCALE GENOMIC DNA]</scope>
    <source>
        <strain evidence="9 10">PY_sf001</strain>
    </source>
</reference>
<evidence type="ECO:0000256" key="6">
    <source>
        <dbReference type="ARBA" id="ARBA00023242"/>
    </source>
</evidence>
<evidence type="ECO:0000256" key="1">
    <source>
        <dbReference type="ARBA" id="ARBA00004123"/>
    </source>
</evidence>
<dbReference type="Gene3D" id="2.30.31.10">
    <property type="entry name" value="Transcriptional Coactivator Pc4, Chain A"/>
    <property type="match status" value="1"/>
</dbReference>
<dbReference type="InterPro" id="IPR009044">
    <property type="entry name" value="ssDNA-bd_transcriptional_reg"/>
</dbReference>
<proteinExistence type="inferred from homology"/>
<evidence type="ECO:0000256" key="4">
    <source>
        <dbReference type="ARBA" id="ARBA00023125"/>
    </source>
</evidence>
<comment type="similarity">
    <text evidence="2">Belongs to the transcriptional coactivator PC4 family.</text>
</comment>
<dbReference type="AlphaFoldDB" id="A0A210QVU3"/>
<evidence type="ECO:0000259" key="8">
    <source>
        <dbReference type="Pfam" id="PF02229"/>
    </source>
</evidence>
<dbReference type="GO" id="GO:0003677">
    <property type="term" value="F:DNA binding"/>
    <property type="evidence" value="ECO:0007669"/>
    <property type="project" value="UniProtKB-KW"/>
</dbReference>
<keyword evidence="10" id="KW-1185">Reference proteome</keyword>
<keyword evidence="5" id="KW-0804">Transcription</keyword>
<dbReference type="EMBL" id="NEDP02001616">
    <property type="protein sequence ID" value="OWF52844.1"/>
    <property type="molecule type" value="Genomic_DNA"/>
</dbReference>
<evidence type="ECO:0000256" key="5">
    <source>
        <dbReference type="ARBA" id="ARBA00023163"/>
    </source>
</evidence>
<dbReference type="OrthoDB" id="2505440at2759"/>
<dbReference type="GO" id="GO:0003713">
    <property type="term" value="F:transcription coactivator activity"/>
    <property type="evidence" value="ECO:0007669"/>
    <property type="project" value="InterPro"/>
</dbReference>
<evidence type="ECO:0000256" key="7">
    <source>
        <dbReference type="SAM" id="MobiDB-lite"/>
    </source>
</evidence>
<evidence type="ECO:0000313" key="10">
    <source>
        <dbReference type="Proteomes" id="UP000242188"/>
    </source>
</evidence>
<dbReference type="InterPro" id="IPR045125">
    <property type="entry name" value="Sub1/Tcp4-like"/>
</dbReference>
<feature type="region of interest" description="Disordered" evidence="7">
    <location>
        <begin position="48"/>
        <end position="95"/>
    </location>
</feature>
<dbReference type="PANTHER" id="PTHR13215">
    <property type="entry name" value="RNA POLYMERASE II TRANSCRIPTIONAL COACTIVATOR"/>
    <property type="match status" value="1"/>
</dbReference>
<feature type="compositionally biased region" description="Basic residues" evidence="7">
    <location>
        <begin position="65"/>
        <end position="75"/>
    </location>
</feature>
<comment type="caution">
    <text evidence="9">The sequence shown here is derived from an EMBL/GenBank/DDBJ whole genome shotgun (WGS) entry which is preliminary data.</text>
</comment>
<feature type="domain" description="Transcriptional coactivator p15 (PC4) C-terminal" evidence="8">
    <location>
        <begin position="100"/>
        <end position="150"/>
    </location>
</feature>
<sequence length="162" mass="18103">MIIARTSGLCLALQISSRTVISNTCAPRSHTDPIYGGKFCLSTGKMPKSKEFISSSESETDEPKPKKKKEAKKPKNKEEKTENNSKVVPKKTGAAGEQMFQLSKMRFVSVSEFRGKVLVGIREYYEADGDLRPGKKGISLTLEQWNSLKDQMEEIDRAVKEV</sequence>
<evidence type="ECO:0000313" key="9">
    <source>
        <dbReference type="EMBL" id="OWF52844.1"/>
    </source>
</evidence>
<dbReference type="GO" id="GO:0060261">
    <property type="term" value="P:positive regulation of transcription initiation by RNA polymerase II"/>
    <property type="evidence" value="ECO:0007669"/>
    <property type="project" value="InterPro"/>
</dbReference>
<dbReference type="Proteomes" id="UP000242188">
    <property type="component" value="Unassembled WGS sequence"/>
</dbReference>
<dbReference type="GO" id="GO:0005634">
    <property type="term" value="C:nucleus"/>
    <property type="evidence" value="ECO:0007669"/>
    <property type="project" value="UniProtKB-SubCell"/>
</dbReference>
<keyword evidence="3" id="KW-0805">Transcription regulation</keyword>
<dbReference type="Pfam" id="PF02229">
    <property type="entry name" value="PC4"/>
    <property type="match status" value="1"/>
</dbReference>
<dbReference type="STRING" id="6573.A0A210QVU3"/>
<keyword evidence="4" id="KW-0238">DNA-binding</keyword>
<accession>A0A210QVU3</accession>
<evidence type="ECO:0000256" key="2">
    <source>
        <dbReference type="ARBA" id="ARBA00009001"/>
    </source>
</evidence>
<dbReference type="SUPFAM" id="SSF54447">
    <property type="entry name" value="ssDNA-binding transcriptional regulator domain"/>
    <property type="match status" value="1"/>
</dbReference>
<dbReference type="InterPro" id="IPR003173">
    <property type="entry name" value="PC4_C"/>
</dbReference>
<name>A0A210QVU3_MIZYE</name>
<comment type="subcellular location">
    <subcellularLocation>
        <location evidence="1">Nucleus</location>
    </subcellularLocation>
</comment>
<evidence type="ECO:0000256" key="3">
    <source>
        <dbReference type="ARBA" id="ARBA00023015"/>
    </source>
</evidence>
<gene>
    <name evidence="9" type="ORF">KP79_PYT15041</name>
</gene>
<keyword evidence="6" id="KW-0539">Nucleus</keyword>
<organism evidence="9 10">
    <name type="scientific">Mizuhopecten yessoensis</name>
    <name type="common">Japanese scallop</name>
    <name type="synonym">Patinopecten yessoensis</name>
    <dbReference type="NCBI Taxonomy" id="6573"/>
    <lineage>
        <taxon>Eukaryota</taxon>
        <taxon>Metazoa</taxon>
        <taxon>Spiralia</taxon>
        <taxon>Lophotrochozoa</taxon>
        <taxon>Mollusca</taxon>
        <taxon>Bivalvia</taxon>
        <taxon>Autobranchia</taxon>
        <taxon>Pteriomorphia</taxon>
        <taxon>Pectinida</taxon>
        <taxon>Pectinoidea</taxon>
        <taxon>Pectinidae</taxon>
        <taxon>Mizuhopecten</taxon>
    </lineage>
</organism>
<protein>
    <submittedName>
        <fullName evidence="9">Activated RNA polymerase II transcriptional coactivator p15</fullName>
    </submittedName>
</protein>